<dbReference type="KEGG" id="vhy:G7082_03260"/>
<dbReference type="InterPro" id="IPR000073">
    <property type="entry name" value="AB_hydrolase_1"/>
</dbReference>
<dbReference type="PANTHER" id="PTHR43798:SF33">
    <property type="entry name" value="HYDROLASE, PUTATIVE (AFU_ORTHOLOGUE AFUA_2G14860)-RELATED"/>
    <property type="match status" value="1"/>
</dbReference>
<dbReference type="Pfam" id="PF00561">
    <property type="entry name" value="Abhydrolase_1"/>
    <property type="match status" value="1"/>
</dbReference>
<dbReference type="GO" id="GO:0016020">
    <property type="term" value="C:membrane"/>
    <property type="evidence" value="ECO:0007669"/>
    <property type="project" value="TreeGrafter"/>
</dbReference>
<dbReference type="InterPro" id="IPR029058">
    <property type="entry name" value="AB_hydrolase_fold"/>
</dbReference>
<dbReference type="SUPFAM" id="SSF53474">
    <property type="entry name" value="alpha/beta-Hydrolases"/>
    <property type="match status" value="1"/>
</dbReference>
<keyword evidence="1" id="KW-0812">Transmembrane</keyword>
<protein>
    <submittedName>
        <fullName evidence="3">Alpha/beta hydrolase</fullName>
    </submittedName>
</protein>
<dbReference type="Proteomes" id="UP000501747">
    <property type="component" value="Chromosome"/>
</dbReference>
<gene>
    <name evidence="3" type="ORF">G7082_03260</name>
</gene>
<keyword evidence="1" id="KW-1133">Transmembrane helix</keyword>
<keyword evidence="4" id="KW-1185">Reference proteome</keyword>
<dbReference type="InterPro" id="IPR050266">
    <property type="entry name" value="AB_hydrolase_sf"/>
</dbReference>
<dbReference type="GO" id="GO:0016787">
    <property type="term" value="F:hydrolase activity"/>
    <property type="evidence" value="ECO:0007669"/>
    <property type="project" value="UniProtKB-KW"/>
</dbReference>
<organism evidence="3 4">
    <name type="scientific">Vagococcus hydrophili</name>
    <dbReference type="NCBI Taxonomy" id="2714947"/>
    <lineage>
        <taxon>Bacteria</taxon>
        <taxon>Bacillati</taxon>
        <taxon>Bacillota</taxon>
        <taxon>Bacilli</taxon>
        <taxon>Lactobacillales</taxon>
        <taxon>Enterococcaceae</taxon>
        <taxon>Vagococcus</taxon>
    </lineage>
</organism>
<proteinExistence type="predicted"/>
<reference evidence="3 4" key="1">
    <citation type="submission" date="2020-03" db="EMBL/GenBank/DDBJ databases">
        <title>Vagococcus sp. nov., isolated from beetles.</title>
        <authorList>
            <person name="Hyun D.-W."/>
            <person name="Bae J.-W."/>
        </authorList>
    </citation>
    <scope>NUCLEOTIDE SEQUENCE [LARGE SCALE GENOMIC DNA]</scope>
    <source>
        <strain evidence="3 4">HDW17B</strain>
    </source>
</reference>
<feature type="transmembrane region" description="Helical" evidence="1">
    <location>
        <begin position="7"/>
        <end position="28"/>
    </location>
</feature>
<evidence type="ECO:0000313" key="3">
    <source>
        <dbReference type="EMBL" id="QIL47623.1"/>
    </source>
</evidence>
<keyword evidence="1" id="KW-0472">Membrane</keyword>
<dbReference type="PANTHER" id="PTHR43798">
    <property type="entry name" value="MONOACYLGLYCEROL LIPASE"/>
    <property type="match status" value="1"/>
</dbReference>
<accession>A0A6G8ARS0</accession>
<dbReference type="RefSeq" id="WP_166033795.1">
    <property type="nucleotide sequence ID" value="NZ_CP049887.1"/>
</dbReference>
<keyword evidence="3" id="KW-0378">Hydrolase</keyword>
<name>A0A6G8ARS0_9ENTE</name>
<dbReference type="EMBL" id="CP049887">
    <property type="protein sequence ID" value="QIL47623.1"/>
    <property type="molecule type" value="Genomic_DNA"/>
</dbReference>
<feature type="domain" description="AB hydrolase-1" evidence="2">
    <location>
        <begin position="66"/>
        <end position="179"/>
    </location>
</feature>
<dbReference type="Gene3D" id="3.40.50.1820">
    <property type="entry name" value="alpha/beta hydrolase"/>
    <property type="match status" value="1"/>
</dbReference>
<evidence type="ECO:0000313" key="4">
    <source>
        <dbReference type="Proteomes" id="UP000501747"/>
    </source>
</evidence>
<sequence length="310" mass="34685">MKKAMKIIGFIILGMLTIIILFFAGLFVTNKIKLHNEKDKIANYGEAVDVNGENMRVSISGKGKETIVLLPGFMTASPVIDFKQLTDELEKTYQVVVVEPLGYGLSDDTKKERSVDNLVEEVHAVLESKGIKKYTLMAHSISGVYSLEYIQKYPNEVEAFVGIDSSLPSQGKGDDNQEGVISFLSHSGLFRLFADTDEGMLNLPNVTPGLKEQYKYLSFKNIASNGTMNEAKAMPENFKKTKAINYPEALPVMYFLATESTEPDADWLKIHKDMIKNSQKSEIKILEGGHYLHHTKAKEISEMTQAFLKE</sequence>
<dbReference type="AlphaFoldDB" id="A0A6G8ARS0"/>
<evidence type="ECO:0000256" key="1">
    <source>
        <dbReference type="SAM" id="Phobius"/>
    </source>
</evidence>
<evidence type="ECO:0000259" key="2">
    <source>
        <dbReference type="Pfam" id="PF00561"/>
    </source>
</evidence>